<organism evidence="2 3">
    <name type="scientific">Lentzea guizhouensis</name>
    <dbReference type="NCBI Taxonomy" id="1586287"/>
    <lineage>
        <taxon>Bacteria</taxon>
        <taxon>Bacillati</taxon>
        <taxon>Actinomycetota</taxon>
        <taxon>Actinomycetes</taxon>
        <taxon>Pseudonocardiales</taxon>
        <taxon>Pseudonocardiaceae</taxon>
        <taxon>Lentzea</taxon>
    </lineage>
</organism>
<dbReference type="OrthoDB" id="3623056at2"/>
<protein>
    <recommendedName>
        <fullName evidence="4">HTH merR-type domain-containing protein</fullName>
    </recommendedName>
</protein>
<keyword evidence="3" id="KW-1185">Reference proteome</keyword>
<dbReference type="Proteomes" id="UP000093053">
    <property type="component" value="Chromosome"/>
</dbReference>
<proteinExistence type="predicted"/>
<name>A0A1B2HCU7_9PSEU</name>
<evidence type="ECO:0000313" key="2">
    <source>
        <dbReference type="EMBL" id="ANZ35543.1"/>
    </source>
</evidence>
<sequence length="98" mass="10748">MNKARVRELGEREPVADAEALQVMLGGVPVGTLQRWAQDDGWPRRHSTTSRGRRTEYSIRAAKQSYERRRGPLDEITSGEVTSGHVGDLSLSDGAGVT</sequence>
<dbReference type="AlphaFoldDB" id="A0A1B2HCU7"/>
<gene>
    <name evidence="2" type="ORF">BBK82_05065</name>
</gene>
<evidence type="ECO:0008006" key="4">
    <source>
        <dbReference type="Google" id="ProtNLM"/>
    </source>
</evidence>
<evidence type="ECO:0000313" key="3">
    <source>
        <dbReference type="Proteomes" id="UP000093053"/>
    </source>
</evidence>
<dbReference type="STRING" id="1586287.BBK82_05065"/>
<dbReference type="KEGG" id="led:BBK82_05065"/>
<dbReference type="RefSeq" id="WP_065913953.1">
    <property type="nucleotide sequence ID" value="NZ_CP016793.1"/>
</dbReference>
<reference evidence="2 3" key="1">
    <citation type="submission" date="2016-07" db="EMBL/GenBank/DDBJ databases">
        <title>Complete genome sequence of the Lentzea guizhouensis DHS C013.</title>
        <authorList>
            <person name="Cao C."/>
        </authorList>
    </citation>
    <scope>NUCLEOTIDE SEQUENCE [LARGE SCALE GENOMIC DNA]</scope>
    <source>
        <strain evidence="2 3">DHS C013</strain>
    </source>
</reference>
<dbReference type="EMBL" id="CP016793">
    <property type="protein sequence ID" value="ANZ35543.1"/>
    <property type="molecule type" value="Genomic_DNA"/>
</dbReference>
<accession>A0A1B2HCU7</accession>
<evidence type="ECO:0000256" key="1">
    <source>
        <dbReference type="SAM" id="MobiDB-lite"/>
    </source>
</evidence>
<feature type="region of interest" description="Disordered" evidence="1">
    <location>
        <begin position="66"/>
        <end position="98"/>
    </location>
</feature>